<feature type="domain" description="Flagellar hook-length control protein-like C-terminal" evidence="2">
    <location>
        <begin position="645"/>
        <end position="722"/>
    </location>
</feature>
<comment type="caution">
    <text evidence="3">The sequence shown here is derived from an EMBL/GenBank/DDBJ whole genome shotgun (WGS) entry which is preliminary data.</text>
</comment>
<evidence type="ECO:0000259" key="2">
    <source>
        <dbReference type="Pfam" id="PF02120"/>
    </source>
</evidence>
<feature type="region of interest" description="Disordered" evidence="1">
    <location>
        <begin position="229"/>
        <end position="292"/>
    </location>
</feature>
<sequence length="771" mass="84892">MSQTINISLELPVLPEVSGGIAMEGDTLSHQHEAFTKEFERQVIAHEQANKHSPNKNHGNKNEADNEVEQAQSSKLETTDSDKTNSSNDDVIQKTHDNDKEHQVAREAKTENAQMFSSTKDEQRISAEDEIDTRNGGDKKLFANSSNELTTGTELKINVDKNQFTTSDDIVVPEKLLRLLDSSQSFIQDKLAPESRPVKALQVPVTTSSETILHKQVSSQSLATNEAIDKQANQPVDAQKRNQTELSLDSSMTPKEIKNSESLSSQIKQALGNQESARANASQRIAQTNPQVNDNRVVADVRTKTDEVIQETLDVDNLIDSNQESARANASQRIAQTNLQVNDNRVVADVTTKTDEVIQETLDVDNLIDSKPVNKNVVKELVTPQTKPMGNDLLSATQPANNKPQTTVLPNTNNNQRSASAIPLAQLKNDNELTPAQEKILKETIAAAPELVKNVKQSERSAPNQQQPKVAEIKPASVNTPLGKEAEAVAIDEPIQETDLPLDKVSKLNASLSPFKTADVRQVNVATTKIVNESTQANNDLQIDDIKQIDAEVADEITLQSNKELNQVSQSISETLAKAKADTTTRSDGETRSVNSMTSRIVTESNESKVIESQTLSQQQTKHVEKVATEIINVNHKNFAQQMKEKVMVMVSQKLQSVDIQLDPPELGNVHVRVNLQGEQAMVNFMVQQPQAKDALEQHMNKLREMLEESGIDLGDTDVQQQFAQHDESLDEDGEFSSASGADDNISEESLGQVDDRQVVNVQSVGIDYFA</sequence>
<dbReference type="InterPro" id="IPR052563">
    <property type="entry name" value="FliK"/>
</dbReference>
<feature type="compositionally biased region" description="Basic and acidic residues" evidence="1">
    <location>
        <begin position="119"/>
        <end position="141"/>
    </location>
</feature>
<feature type="region of interest" description="Disordered" evidence="1">
    <location>
        <begin position="386"/>
        <end position="415"/>
    </location>
</feature>
<dbReference type="Gene3D" id="3.30.750.140">
    <property type="match status" value="1"/>
</dbReference>
<dbReference type="RefSeq" id="WP_284208555.1">
    <property type="nucleotide sequence ID" value="NZ_BSSU01000013.1"/>
</dbReference>
<name>A0ABQ6H6B8_9GAMM</name>
<dbReference type="InterPro" id="IPR038610">
    <property type="entry name" value="FliK-like_C_sf"/>
</dbReference>
<proteinExistence type="predicted"/>
<dbReference type="PANTHER" id="PTHR37533:SF2">
    <property type="entry name" value="FLAGELLAR HOOK-LENGTH CONTROL PROTEIN"/>
    <property type="match status" value="1"/>
</dbReference>
<accession>A0ABQ6H6B8</accession>
<feature type="compositionally biased region" description="Polar residues" evidence="1">
    <location>
        <begin position="592"/>
        <end position="605"/>
    </location>
</feature>
<dbReference type="EMBL" id="BSSU01000013">
    <property type="protein sequence ID" value="GLX83152.1"/>
    <property type="molecule type" value="Genomic_DNA"/>
</dbReference>
<keyword evidence="3" id="KW-0966">Cell projection</keyword>
<organism evidence="3 4">
    <name type="scientific">Thalassotalea eurytherma</name>
    <dbReference type="NCBI Taxonomy" id="1144278"/>
    <lineage>
        <taxon>Bacteria</taxon>
        <taxon>Pseudomonadati</taxon>
        <taxon>Pseudomonadota</taxon>
        <taxon>Gammaproteobacteria</taxon>
        <taxon>Alteromonadales</taxon>
        <taxon>Colwelliaceae</taxon>
        <taxon>Thalassotalea</taxon>
    </lineage>
</organism>
<dbReference type="CDD" id="cd17470">
    <property type="entry name" value="T3SS_Flik_C"/>
    <property type="match status" value="1"/>
</dbReference>
<dbReference type="Proteomes" id="UP001157133">
    <property type="component" value="Unassembled WGS sequence"/>
</dbReference>
<evidence type="ECO:0000313" key="3">
    <source>
        <dbReference type="EMBL" id="GLX83152.1"/>
    </source>
</evidence>
<feature type="compositionally biased region" description="Basic and acidic residues" evidence="1">
    <location>
        <begin position="91"/>
        <end position="110"/>
    </location>
</feature>
<evidence type="ECO:0000313" key="4">
    <source>
        <dbReference type="Proteomes" id="UP001157133"/>
    </source>
</evidence>
<dbReference type="PANTHER" id="PTHR37533">
    <property type="entry name" value="FLAGELLAR HOOK-LENGTH CONTROL PROTEIN"/>
    <property type="match status" value="1"/>
</dbReference>
<gene>
    <name evidence="3" type="ORF">theurythT_26040</name>
</gene>
<feature type="region of interest" description="Disordered" evidence="1">
    <location>
        <begin position="726"/>
        <end position="757"/>
    </location>
</feature>
<feature type="compositionally biased region" description="Polar residues" evidence="1">
    <location>
        <begin position="260"/>
        <end position="292"/>
    </location>
</feature>
<dbReference type="InterPro" id="IPR021136">
    <property type="entry name" value="Flagellar_hook_control-like_C"/>
</dbReference>
<keyword evidence="4" id="KW-1185">Reference proteome</keyword>
<reference evidence="3 4" key="1">
    <citation type="submission" date="2023-03" db="EMBL/GenBank/DDBJ databases">
        <title>Draft genome sequence of Thalassotalea eurytherma JCM 18482T.</title>
        <authorList>
            <person name="Sawabe T."/>
        </authorList>
    </citation>
    <scope>NUCLEOTIDE SEQUENCE [LARGE SCALE GENOMIC DNA]</scope>
    <source>
        <strain evidence="3 4">JCM 18482</strain>
    </source>
</reference>
<keyword evidence="3" id="KW-0282">Flagellum</keyword>
<dbReference type="Pfam" id="PF02120">
    <property type="entry name" value="Flg_hook"/>
    <property type="match status" value="1"/>
</dbReference>
<feature type="region of interest" description="Disordered" evidence="1">
    <location>
        <begin position="48"/>
        <end position="144"/>
    </location>
</feature>
<feature type="region of interest" description="Disordered" evidence="1">
    <location>
        <begin position="579"/>
        <end position="605"/>
    </location>
</feature>
<feature type="compositionally biased region" description="Basic and acidic residues" evidence="1">
    <location>
        <begin position="579"/>
        <end position="591"/>
    </location>
</feature>
<feature type="compositionally biased region" description="Polar residues" evidence="1">
    <location>
        <begin position="244"/>
        <end position="253"/>
    </location>
</feature>
<protein>
    <submittedName>
        <fullName evidence="3">Flagellar hook-length control protein FliK</fullName>
    </submittedName>
</protein>
<keyword evidence="3" id="KW-0969">Cilium</keyword>
<evidence type="ECO:0000256" key="1">
    <source>
        <dbReference type="SAM" id="MobiDB-lite"/>
    </source>
</evidence>